<keyword evidence="4" id="KW-0472">Membrane</keyword>
<keyword evidence="7" id="KW-1185">Reference proteome</keyword>
<feature type="domain" description="SLC12A transporter C-terminal" evidence="5">
    <location>
        <begin position="23"/>
        <end position="128"/>
    </location>
</feature>
<dbReference type="AlphaFoldDB" id="A0A1Y3AYY8"/>
<comment type="caution">
    <text evidence="6">The sequence shown here is derived from an EMBL/GenBank/DDBJ whole genome shotgun (WGS) entry which is preliminary data.</text>
</comment>
<evidence type="ECO:0000256" key="1">
    <source>
        <dbReference type="ARBA" id="ARBA00004141"/>
    </source>
</evidence>
<name>A0A1Y3AYY8_EURMA</name>
<organism evidence="6 7">
    <name type="scientific">Euroglyphus maynei</name>
    <name type="common">Mayne's house dust mite</name>
    <dbReference type="NCBI Taxonomy" id="6958"/>
    <lineage>
        <taxon>Eukaryota</taxon>
        <taxon>Metazoa</taxon>
        <taxon>Ecdysozoa</taxon>
        <taxon>Arthropoda</taxon>
        <taxon>Chelicerata</taxon>
        <taxon>Arachnida</taxon>
        <taxon>Acari</taxon>
        <taxon>Acariformes</taxon>
        <taxon>Sarcoptiformes</taxon>
        <taxon>Astigmata</taxon>
        <taxon>Psoroptidia</taxon>
        <taxon>Analgoidea</taxon>
        <taxon>Pyroglyphidae</taxon>
        <taxon>Pyroglyphinae</taxon>
        <taxon>Euroglyphus</taxon>
    </lineage>
</organism>
<keyword evidence="3" id="KW-1133">Transmembrane helix</keyword>
<dbReference type="OrthoDB" id="2020542at2759"/>
<evidence type="ECO:0000256" key="2">
    <source>
        <dbReference type="ARBA" id="ARBA00022692"/>
    </source>
</evidence>
<gene>
    <name evidence="6" type="ORF">BLA29_011423</name>
</gene>
<dbReference type="GO" id="GO:0055064">
    <property type="term" value="P:chloride ion homeostasis"/>
    <property type="evidence" value="ECO:0007669"/>
    <property type="project" value="TreeGrafter"/>
</dbReference>
<evidence type="ECO:0000313" key="7">
    <source>
        <dbReference type="Proteomes" id="UP000194236"/>
    </source>
</evidence>
<dbReference type="GO" id="GO:0008511">
    <property type="term" value="F:sodium:potassium:chloride symporter activity"/>
    <property type="evidence" value="ECO:0007669"/>
    <property type="project" value="TreeGrafter"/>
</dbReference>
<dbReference type="GO" id="GO:0055075">
    <property type="term" value="P:potassium ion homeostasis"/>
    <property type="evidence" value="ECO:0007669"/>
    <property type="project" value="TreeGrafter"/>
</dbReference>
<dbReference type="EMBL" id="MUJZ01050388">
    <property type="protein sequence ID" value="OTF73731.1"/>
    <property type="molecule type" value="Genomic_DNA"/>
</dbReference>
<dbReference type="PANTHER" id="PTHR11827">
    <property type="entry name" value="SOLUTE CARRIER FAMILY 12, CATION COTRANSPORTERS"/>
    <property type="match status" value="1"/>
</dbReference>
<comment type="subcellular location">
    <subcellularLocation>
        <location evidence="1">Membrane</location>
        <topology evidence="1">Multi-pass membrane protein</topology>
    </subcellularLocation>
</comment>
<dbReference type="GO" id="GO:0006884">
    <property type="term" value="P:cell volume homeostasis"/>
    <property type="evidence" value="ECO:0007669"/>
    <property type="project" value="TreeGrafter"/>
</dbReference>
<dbReference type="GO" id="GO:0055078">
    <property type="term" value="P:sodium ion homeostasis"/>
    <property type="evidence" value="ECO:0007669"/>
    <property type="project" value="TreeGrafter"/>
</dbReference>
<dbReference type="PANTHER" id="PTHR11827:SF103">
    <property type="entry name" value="SODIUM CHLORIDE COTRANSPORTER 69, ISOFORM E"/>
    <property type="match status" value="1"/>
</dbReference>
<sequence length="128" mass="14506">MLPDHVKTYRPQILLLSGNPPTRSDFVDLAHLITKNTGLLICGHIVTTPISVRAQNALLHDGNLYLINRNMKAFFNLIQDSSFSQGVRSLMQATGIGKLRPNIVMLGFKRDWLNSDRKDVIEYFKVIQ</sequence>
<dbReference type="InterPro" id="IPR004842">
    <property type="entry name" value="SLC12A_fam"/>
</dbReference>
<dbReference type="Pfam" id="PF03522">
    <property type="entry name" value="SLC12"/>
    <property type="match status" value="1"/>
</dbReference>
<proteinExistence type="predicted"/>
<evidence type="ECO:0000256" key="3">
    <source>
        <dbReference type="ARBA" id="ARBA00022989"/>
    </source>
</evidence>
<reference evidence="6 7" key="1">
    <citation type="submission" date="2017-03" db="EMBL/GenBank/DDBJ databases">
        <title>Genome Survey of Euroglyphus maynei.</title>
        <authorList>
            <person name="Arlian L.G."/>
            <person name="Morgan M.S."/>
            <person name="Rider S.D."/>
        </authorList>
    </citation>
    <scope>NUCLEOTIDE SEQUENCE [LARGE SCALE GENOMIC DNA]</scope>
    <source>
        <strain evidence="6">Arlian Lab</strain>
        <tissue evidence="6">Whole body</tissue>
    </source>
</reference>
<dbReference type="Proteomes" id="UP000194236">
    <property type="component" value="Unassembled WGS sequence"/>
</dbReference>
<keyword evidence="2" id="KW-0812">Transmembrane</keyword>
<evidence type="ECO:0000256" key="4">
    <source>
        <dbReference type="ARBA" id="ARBA00023136"/>
    </source>
</evidence>
<dbReference type="GO" id="GO:1990573">
    <property type="term" value="P:potassium ion import across plasma membrane"/>
    <property type="evidence" value="ECO:0007669"/>
    <property type="project" value="TreeGrafter"/>
</dbReference>
<dbReference type="GO" id="GO:0016020">
    <property type="term" value="C:membrane"/>
    <property type="evidence" value="ECO:0007669"/>
    <property type="project" value="UniProtKB-SubCell"/>
</dbReference>
<accession>A0A1Y3AYY8</accession>
<evidence type="ECO:0000259" key="5">
    <source>
        <dbReference type="Pfam" id="PF03522"/>
    </source>
</evidence>
<evidence type="ECO:0000313" key="6">
    <source>
        <dbReference type="EMBL" id="OTF73731.1"/>
    </source>
</evidence>
<protein>
    <recommendedName>
        <fullName evidence="5">SLC12A transporter C-terminal domain-containing protein</fullName>
    </recommendedName>
</protein>
<dbReference type="InterPro" id="IPR018491">
    <property type="entry name" value="SLC12_C"/>
</dbReference>